<feature type="transmembrane region" description="Helical" evidence="8">
    <location>
        <begin position="134"/>
        <end position="151"/>
    </location>
</feature>
<feature type="domain" description="Glycosyltransferase RgtA/B/C/D-like" evidence="9">
    <location>
        <begin position="109"/>
        <end position="239"/>
    </location>
</feature>
<feature type="transmembrane region" description="Helical" evidence="8">
    <location>
        <begin position="158"/>
        <end position="178"/>
    </location>
</feature>
<evidence type="ECO:0000256" key="3">
    <source>
        <dbReference type="ARBA" id="ARBA00022676"/>
    </source>
</evidence>
<evidence type="ECO:0000256" key="6">
    <source>
        <dbReference type="ARBA" id="ARBA00022989"/>
    </source>
</evidence>
<dbReference type="EMBL" id="MHCJ01000003">
    <property type="protein sequence ID" value="OGY18889.1"/>
    <property type="molecule type" value="Genomic_DNA"/>
</dbReference>
<feature type="transmembrane region" description="Helical" evidence="8">
    <location>
        <begin position="77"/>
        <end position="95"/>
    </location>
</feature>
<feature type="transmembrane region" description="Helical" evidence="8">
    <location>
        <begin position="107"/>
        <end position="128"/>
    </location>
</feature>
<dbReference type="GO" id="GO:0016763">
    <property type="term" value="F:pentosyltransferase activity"/>
    <property type="evidence" value="ECO:0007669"/>
    <property type="project" value="TreeGrafter"/>
</dbReference>
<keyword evidence="5 8" id="KW-0812">Transmembrane</keyword>
<accession>A0A1G1VU16</accession>
<keyword evidence="6 8" id="KW-1133">Transmembrane helix</keyword>
<gene>
    <name evidence="10" type="ORF">A2786_05365</name>
</gene>
<comment type="caution">
    <text evidence="10">The sequence shown here is derived from an EMBL/GenBank/DDBJ whole genome shotgun (WGS) entry which is preliminary data.</text>
</comment>
<evidence type="ECO:0000313" key="10">
    <source>
        <dbReference type="EMBL" id="OGY18889.1"/>
    </source>
</evidence>
<proteinExistence type="predicted"/>
<evidence type="ECO:0000256" key="2">
    <source>
        <dbReference type="ARBA" id="ARBA00022475"/>
    </source>
</evidence>
<evidence type="ECO:0000256" key="5">
    <source>
        <dbReference type="ARBA" id="ARBA00022692"/>
    </source>
</evidence>
<keyword evidence="3" id="KW-0328">Glycosyltransferase</keyword>
<comment type="subcellular location">
    <subcellularLocation>
        <location evidence="1">Cell membrane</location>
        <topology evidence="1">Multi-pass membrane protein</topology>
    </subcellularLocation>
</comment>
<protein>
    <recommendedName>
        <fullName evidence="9">Glycosyltransferase RgtA/B/C/D-like domain-containing protein</fullName>
    </recommendedName>
</protein>
<keyword evidence="2" id="KW-1003">Cell membrane</keyword>
<dbReference type="InterPro" id="IPR038731">
    <property type="entry name" value="RgtA/B/C-like"/>
</dbReference>
<evidence type="ECO:0000256" key="4">
    <source>
        <dbReference type="ARBA" id="ARBA00022679"/>
    </source>
</evidence>
<evidence type="ECO:0000256" key="8">
    <source>
        <dbReference type="SAM" id="Phobius"/>
    </source>
</evidence>
<evidence type="ECO:0000259" key="9">
    <source>
        <dbReference type="Pfam" id="PF13231"/>
    </source>
</evidence>
<feature type="transmembrane region" description="Helical" evidence="8">
    <location>
        <begin position="372"/>
        <end position="388"/>
    </location>
</feature>
<evidence type="ECO:0000256" key="1">
    <source>
        <dbReference type="ARBA" id="ARBA00004651"/>
    </source>
</evidence>
<evidence type="ECO:0000256" key="7">
    <source>
        <dbReference type="ARBA" id="ARBA00023136"/>
    </source>
</evidence>
<feature type="transmembrane region" description="Helical" evidence="8">
    <location>
        <begin position="400"/>
        <end position="419"/>
    </location>
</feature>
<feature type="transmembrane region" description="Helical" evidence="8">
    <location>
        <begin position="12"/>
        <end position="29"/>
    </location>
</feature>
<keyword evidence="4" id="KW-0808">Transferase</keyword>
<dbReference type="GO" id="GO:0005886">
    <property type="term" value="C:plasma membrane"/>
    <property type="evidence" value="ECO:0007669"/>
    <property type="project" value="UniProtKB-SubCell"/>
</dbReference>
<dbReference type="PANTHER" id="PTHR33908">
    <property type="entry name" value="MANNOSYLTRANSFERASE YKCB-RELATED"/>
    <property type="match status" value="1"/>
</dbReference>
<reference evidence="10 11" key="1">
    <citation type="journal article" date="2016" name="Nat. Commun.">
        <title>Thousands of microbial genomes shed light on interconnected biogeochemical processes in an aquifer system.</title>
        <authorList>
            <person name="Anantharaman K."/>
            <person name="Brown C.T."/>
            <person name="Hug L.A."/>
            <person name="Sharon I."/>
            <person name="Castelle C.J."/>
            <person name="Probst A.J."/>
            <person name="Thomas B.C."/>
            <person name="Singh A."/>
            <person name="Wilkins M.J."/>
            <person name="Karaoz U."/>
            <person name="Brodie E.L."/>
            <person name="Williams K.H."/>
            <person name="Hubbard S.S."/>
            <person name="Banfield J.F."/>
        </authorList>
    </citation>
    <scope>NUCLEOTIDE SEQUENCE [LARGE SCALE GENOMIC DNA]</scope>
</reference>
<dbReference type="InterPro" id="IPR050297">
    <property type="entry name" value="LipidA_mod_glycosyltrf_83"/>
</dbReference>
<feature type="transmembrane region" description="Helical" evidence="8">
    <location>
        <begin position="346"/>
        <end position="366"/>
    </location>
</feature>
<dbReference type="PANTHER" id="PTHR33908:SF11">
    <property type="entry name" value="MEMBRANE PROTEIN"/>
    <property type="match status" value="1"/>
</dbReference>
<organism evidence="10 11">
    <name type="scientific">Candidatus Chisholmbacteria bacterium RIFCSPHIGHO2_01_FULL_52_32</name>
    <dbReference type="NCBI Taxonomy" id="1797591"/>
    <lineage>
        <taxon>Bacteria</taxon>
        <taxon>Candidatus Chisholmiibacteriota</taxon>
    </lineage>
</organism>
<dbReference type="AlphaFoldDB" id="A0A1G1VU16"/>
<dbReference type="Pfam" id="PF13231">
    <property type="entry name" value="PMT_2"/>
    <property type="match status" value="1"/>
</dbReference>
<keyword evidence="7 8" id="KW-0472">Membrane</keyword>
<name>A0A1G1VU16_9BACT</name>
<evidence type="ECO:0000313" key="11">
    <source>
        <dbReference type="Proteomes" id="UP000179233"/>
    </source>
</evidence>
<dbReference type="GO" id="GO:0009103">
    <property type="term" value="P:lipopolysaccharide biosynthetic process"/>
    <property type="evidence" value="ECO:0007669"/>
    <property type="project" value="UniProtKB-ARBA"/>
</dbReference>
<feature type="transmembrane region" description="Helical" evidence="8">
    <location>
        <begin position="301"/>
        <end position="325"/>
    </location>
</feature>
<feature type="transmembrane region" description="Helical" evidence="8">
    <location>
        <begin position="198"/>
        <end position="218"/>
    </location>
</feature>
<sequence length="570" mass="65718">MKSFSLTKSFQIPIILIFLISMIFRLYGLNWDGGHHLHPDERFLTMVTQDIYWPRSVSSYLNPALSPLNPYNVGYPFFVYGMFPLILVKFISDLITLDHFSYNNITLVGRVLAATFDVGTLLVVYLIARRTFSSRIALFSALFYGLSVLPIQLSHFFTVDPVMVFFLVLSFFLLLIFLDGRRQCFSSIGLGISFGLSVASKISAGYFLAIIGLGWLVVFLRTRKVLPTVLGAVLFVFFSYSTLRLADPRMFTSPSFFDPRPNPQFLANLRELQALNNRFAFFPPSIQWIPTNPIWFPFMNIVLWGFGLPLGIFVVLGLVASLRFFTMTILLPRRIPRILKLWPEHLGHLFLLTWVLFLFISQGIQFVKTLRYFYPIYPFFVILAAWFFDNTVVRRSSHIVVIGFCVIFVIYPVSFLSIYSRPHSRVMASEWIYANIPTGSVLSCEHWDDCLPLGASGRSNALYQTEVLPLFDPDTPEKWRKINRQLENVDYLILSSNRVWGSIPKVPEKFPLTSQFYQDLFAGKLYFKKVFDLTSYPTIPLLNIPIPDDSSEEAFTVYDHPRVIIFQRMQ</sequence>
<dbReference type="Proteomes" id="UP000179233">
    <property type="component" value="Unassembled WGS sequence"/>
</dbReference>
<feature type="transmembrane region" description="Helical" evidence="8">
    <location>
        <begin position="225"/>
        <end position="243"/>
    </location>
</feature>